<proteinExistence type="predicted"/>
<gene>
    <name evidence="2" type="ORF">L596_019996</name>
</gene>
<dbReference type="Proteomes" id="UP000298663">
    <property type="component" value="Unassembled WGS sequence"/>
</dbReference>
<reference evidence="2 3" key="1">
    <citation type="journal article" date="2015" name="Genome Biol.">
        <title>Comparative genomics of Steinernema reveals deeply conserved gene regulatory networks.</title>
        <authorList>
            <person name="Dillman A.R."/>
            <person name="Macchietto M."/>
            <person name="Porter C.F."/>
            <person name="Rogers A."/>
            <person name="Williams B."/>
            <person name="Antoshechkin I."/>
            <person name="Lee M.M."/>
            <person name="Goodwin Z."/>
            <person name="Lu X."/>
            <person name="Lewis E.E."/>
            <person name="Goodrich-Blair H."/>
            <person name="Stock S.P."/>
            <person name="Adams B.J."/>
            <person name="Sternberg P.W."/>
            <person name="Mortazavi A."/>
        </authorList>
    </citation>
    <scope>NUCLEOTIDE SEQUENCE [LARGE SCALE GENOMIC DNA]</scope>
    <source>
        <strain evidence="2 3">ALL</strain>
    </source>
</reference>
<sequence length="248" mass="27543">MSPRPNAQNGFKKEKSKRKKKHRKSPKPVPSNDIIVLDSEDDLVPRQSFSSSDGSRWFNTSEIMTLSDEDEYEKMADELVDEQSGSSIDGLESCFCPSLPMTPVQGPSRISAVVPIEECSVFSSYEAVIANAKLSADGGRPQTGDHRDAFPCKGPKKRGKTLFTTMVKSRSEFSMRGNSRGSSGSRGGRGRSRVNVHEHGDYSPYNSRRGSFKRSSGGHHHSPRTPSYRGMPYPHMQYNRSNGSRARH</sequence>
<feature type="compositionally biased region" description="Polar residues" evidence="1">
    <location>
        <begin position="238"/>
        <end position="248"/>
    </location>
</feature>
<evidence type="ECO:0000313" key="2">
    <source>
        <dbReference type="EMBL" id="TKR72571.1"/>
    </source>
</evidence>
<feature type="region of interest" description="Disordered" evidence="1">
    <location>
        <begin position="1"/>
        <end position="35"/>
    </location>
</feature>
<reference evidence="2 3" key="2">
    <citation type="journal article" date="2019" name="G3 (Bethesda)">
        <title>Hybrid Assembly of the Genome of the Entomopathogenic Nematode Steinernema carpocapsae Identifies the X-Chromosome.</title>
        <authorList>
            <person name="Serra L."/>
            <person name="Macchietto M."/>
            <person name="Macias-Munoz A."/>
            <person name="McGill C.J."/>
            <person name="Rodriguez I.M."/>
            <person name="Rodriguez B."/>
            <person name="Murad R."/>
            <person name="Mortazavi A."/>
        </authorList>
    </citation>
    <scope>NUCLEOTIDE SEQUENCE [LARGE SCALE GENOMIC DNA]</scope>
    <source>
        <strain evidence="2 3">ALL</strain>
    </source>
</reference>
<name>A0A4U5MS95_STECR</name>
<feature type="compositionally biased region" description="Basic residues" evidence="1">
    <location>
        <begin position="210"/>
        <end position="223"/>
    </location>
</feature>
<evidence type="ECO:0000256" key="1">
    <source>
        <dbReference type="SAM" id="MobiDB-lite"/>
    </source>
</evidence>
<feature type="compositionally biased region" description="Low complexity" evidence="1">
    <location>
        <begin position="174"/>
        <end position="183"/>
    </location>
</feature>
<accession>A0A4U5MS95</accession>
<organism evidence="2 3">
    <name type="scientific">Steinernema carpocapsae</name>
    <name type="common">Entomopathogenic nematode</name>
    <dbReference type="NCBI Taxonomy" id="34508"/>
    <lineage>
        <taxon>Eukaryota</taxon>
        <taxon>Metazoa</taxon>
        <taxon>Ecdysozoa</taxon>
        <taxon>Nematoda</taxon>
        <taxon>Chromadorea</taxon>
        <taxon>Rhabditida</taxon>
        <taxon>Tylenchina</taxon>
        <taxon>Panagrolaimomorpha</taxon>
        <taxon>Strongyloidoidea</taxon>
        <taxon>Steinernematidae</taxon>
        <taxon>Steinernema</taxon>
    </lineage>
</organism>
<comment type="caution">
    <text evidence="2">The sequence shown here is derived from an EMBL/GenBank/DDBJ whole genome shotgun (WGS) entry which is preliminary data.</text>
</comment>
<dbReference type="EMBL" id="AZBU02000006">
    <property type="protein sequence ID" value="TKR72571.1"/>
    <property type="molecule type" value="Genomic_DNA"/>
</dbReference>
<protein>
    <submittedName>
        <fullName evidence="2">Uncharacterized protein</fullName>
    </submittedName>
</protein>
<dbReference type="AlphaFoldDB" id="A0A4U5MS95"/>
<feature type="region of interest" description="Disordered" evidence="1">
    <location>
        <begin position="136"/>
        <end position="248"/>
    </location>
</feature>
<evidence type="ECO:0000313" key="3">
    <source>
        <dbReference type="Proteomes" id="UP000298663"/>
    </source>
</evidence>
<feature type="compositionally biased region" description="Basic residues" evidence="1">
    <location>
        <begin position="14"/>
        <end position="26"/>
    </location>
</feature>
<keyword evidence="3" id="KW-1185">Reference proteome</keyword>